<evidence type="ECO:0000256" key="3">
    <source>
        <dbReference type="ARBA" id="ARBA00022475"/>
    </source>
</evidence>
<feature type="transmembrane region" description="Helical" evidence="7">
    <location>
        <begin position="98"/>
        <end position="117"/>
    </location>
</feature>
<protein>
    <submittedName>
        <fullName evidence="8">YeiH family protein</fullName>
    </submittedName>
</protein>
<dbReference type="PANTHER" id="PTHR30106:SF2">
    <property type="entry name" value="UPF0324 INNER MEMBRANE PROTEIN YEIH"/>
    <property type="match status" value="1"/>
</dbReference>
<comment type="subcellular location">
    <subcellularLocation>
        <location evidence="1">Cell membrane</location>
        <topology evidence="1">Multi-pass membrane protein</topology>
    </subcellularLocation>
</comment>
<feature type="transmembrane region" description="Helical" evidence="7">
    <location>
        <begin position="68"/>
        <end position="86"/>
    </location>
</feature>
<evidence type="ECO:0000256" key="2">
    <source>
        <dbReference type="ARBA" id="ARBA00007977"/>
    </source>
</evidence>
<keyword evidence="6 7" id="KW-0472">Membrane</keyword>
<dbReference type="Pfam" id="PF03601">
    <property type="entry name" value="Cons_hypoth698"/>
    <property type="match status" value="1"/>
</dbReference>
<feature type="transmembrane region" description="Helical" evidence="7">
    <location>
        <begin position="123"/>
        <end position="141"/>
    </location>
</feature>
<evidence type="ECO:0000256" key="7">
    <source>
        <dbReference type="SAM" id="Phobius"/>
    </source>
</evidence>
<feature type="transmembrane region" description="Helical" evidence="7">
    <location>
        <begin position="41"/>
        <end position="62"/>
    </location>
</feature>
<organism evidence="8 9">
    <name type="scientific">Arthrobacter cryoconiti</name>
    <dbReference type="NCBI Taxonomy" id="748907"/>
    <lineage>
        <taxon>Bacteria</taxon>
        <taxon>Bacillati</taxon>
        <taxon>Actinomycetota</taxon>
        <taxon>Actinomycetes</taxon>
        <taxon>Micrococcales</taxon>
        <taxon>Micrococcaceae</taxon>
        <taxon>Arthrobacter</taxon>
    </lineage>
</organism>
<dbReference type="Proteomes" id="UP001595773">
    <property type="component" value="Unassembled WGS sequence"/>
</dbReference>
<feature type="transmembrane region" description="Helical" evidence="7">
    <location>
        <begin position="283"/>
        <end position="302"/>
    </location>
</feature>
<feature type="transmembrane region" description="Helical" evidence="7">
    <location>
        <begin position="241"/>
        <end position="263"/>
    </location>
</feature>
<keyword evidence="9" id="KW-1185">Reference proteome</keyword>
<keyword evidence="3" id="KW-1003">Cell membrane</keyword>
<dbReference type="PANTHER" id="PTHR30106">
    <property type="entry name" value="INNER MEMBRANE PROTEIN YEIH-RELATED"/>
    <property type="match status" value="1"/>
</dbReference>
<evidence type="ECO:0000313" key="8">
    <source>
        <dbReference type="EMBL" id="MFC4266790.1"/>
    </source>
</evidence>
<proteinExistence type="inferred from homology"/>
<sequence length="362" mass="36746">MTIKELTPGTPPTPKNTSLSAAGKRFTSFLAGWGPARWKSLAPGLTVSALAAAAALGITSLLPGTSTLLIAIILGVLLCNLIAIPDRLRPGLNFAAKTLLRAGVVLLGYQLLVSDVLSLGPGLILVVVGIVGLGIAGTLVMGKWLGVSPTQRLLIGCGFSICGAAAVAAVDGVIETKERREVMTAVALVVIFGTLMIPLLPAAASLLGLGDYQAGLWAGGSIHEVAQVVAAGGTISGTALGVAVIVKLARVLMLAPVMAVVSVRQRRSMGASSTSKKPPIMPLFVLAFILMMALRATGWLPAVALDLSKTGESFLLAAAMFALGTGVHVKSLLAVGLKPFILAAISTVWVAGLALAGVLIFG</sequence>
<feature type="transmembrane region" description="Helical" evidence="7">
    <location>
        <begin position="186"/>
        <end position="209"/>
    </location>
</feature>
<keyword evidence="4 7" id="KW-0812">Transmembrane</keyword>
<comment type="caution">
    <text evidence="8">The sequence shown here is derived from an EMBL/GenBank/DDBJ whole genome shotgun (WGS) entry which is preliminary data.</text>
</comment>
<feature type="transmembrane region" description="Helical" evidence="7">
    <location>
        <begin position="153"/>
        <end position="174"/>
    </location>
</feature>
<evidence type="ECO:0000256" key="1">
    <source>
        <dbReference type="ARBA" id="ARBA00004651"/>
    </source>
</evidence>
<evidence type="ECO:0000256" key="6">
    <source>
        <dbReference type="ARBA" id="ARBA00023136"/>
    </source>
</evidence>
<feature type="transmembrane region" description="Helical" evidence="7">
    <location>
        <begin position="340"/>
        <end position="361"/>
    </location>
</feature>
<gene>
    <name evidence="8" type="ORF">ACFOW9_14365</name>
</gene>
<accession>A0ABV8R352</accession>
<evidence type="ECO:0000313" key="9">
    <source>
        <dbReference type="Proteomes" id="UP001595773"/>
    </source>
</evidence>
<feature type="transmembrane region" description="Helical" evidence="7">
    <location>
        <begin position="216"/>
        <end position="235"/>
    </location>
</feature>
<name>A0ABV8R352_9MICC</name>
<feature type="transmembrane region" description="Helical" evidence="7">
    <location>
        <begin position="314"/>
        <end position="333"/>
    </location>
</feature>
<comment type="similarity">
    <text evidence="2">Belongs to the UPF0324 family.</text>
</comment>
<keyword evidence="5 7" id="KW-1133">Transmembrane helix</keyword>
<dbReference type="EMBL" id="JBHSCQ010000022">
    <property type="protein sequence ID" value="MFC4266790.1"/>
    <property type="molecule type" value="Genomic_DNA"/>
</dbReference>
<dbReference type="InterPro" id="IPR018383">
    <property type="entry name" value="UPF0324_pro"/>
</dbReference>
<evidence type="ECO:0000256" key="4">
    <source>
        <dbReference type="ARBA" id="ARBA00022692"/>
    </source>
</evidence>
<reference evidence="9" key="1">
    <citation type="journal article" date="2019" name="Int. J. Syst. Evol. Microbiol.">
        <title>The Global Catalogue of Microorganisms (GCM) 10K type strain sequencing project: providing services to taxonomists for standard genome sequencing and annotation.</title>
        <authorList>
            <consortium name="The Broad Institute Genomics Platform"/>
            <consortium name="The Broad Institute Genome Sequencing Center for Infectious Disease"/>
            <person name="Wu L."/>
            <person name="Ma J."/>
        </authorList>
    </citation>
    <scope>NUCLEOTIDE SEQUENCE [LARGE SCALE GENOMIC DNA]</scope>
    <source>
        <strain evidence="9">CGMCC 1.10698</strain>
    </source>
</reference>
<dbReference type="RefSeq" id="WP_230065978.1">
    <property type="nucleotide sequence ID" value="NZ_BAABLL010000010.1"/>
</dbReference>
<evidence type="ECO:0000256" key="5">
    <source>
        <dbReference type="ARBA" id="ARBA00022989"/>
    </source>
</evidence>